<accession>A0ABP9PH01</accession>
<dbReference type="PANTHER" id="PTHR42756:SF1">
    <property type="entry name" value="TRANSCRIPTIONAL REPRESSOR OF EMRAB OPERON"/>
    <property type="match status" value="1"/>
</dbReference>
<name>A0ABP9PH01_9PSEU</name>
<evidence type="ECO:0000259" key="4">
    <source>
        <dbReference type="PROSITE" id="PS50995"/>
    </source>
</evidence>
<comment type="caution">
    <text evidence="5">The sequence shown here is derived from an EMBL/GenBank/DDBJ whole genome shotgun (WGS) entry which is preliminary data.</text>
</comment>
<dbReference type="Pfam" id="PF12802">
    <property type="entry name" value="MarR_2"/>
    <property type="match status" value="1"/>
</dbReference>
<dbReference type="PROSITE" id="PS50995">
    <property type="entry name" value="HTH_MARR_2"/>
    <property type="match status" value="1"/>
</dbReference>
<dbReference type="Gene3D" id="1.10.10.10">
    <property type="entry name" value="Winged helix-like DNA-binding domain superfamily/Winged helix DNA-binding domain"/>
    <property type="match status" value="1"/>
</dbReference>
<feature type="domain" description="HTH marR-type" evidence="4">
    <location>
        <begin position="16"/>
        <end position="149"/>
    </location>
</feature>
<dbReference type="SMART" id="SM00347">
    <property type="entry name" value="HTH_MARR"/>
    <property type="match status" value="1"/>
</dbReference>
<dbReference type="PANTHER" id="PTHR42756">
    <property type="entry name" value="TRANSCRIPTIONAL REGULATOR, MARR"/>
    <property type="match status" value="1"/>
</dbReference>
<keyword evidence="2" id="KW-0238">DNA-binding</keyword>
<proteinExistence type="predicted"/>
<organism evidence="5 6">
    <name type="scientific">Pseudonocardia eucalypti</name>
    <dbReference type="NCBI Taxonomy" id="648755"/>
    <lineage>
        <taxon>Bacteria</taxon>
        <taxon>Bacillati</taxon>
        <taxon>Actinomycetota</taxon>
        <taxon>Actinomycetes</taxon>
        <taxon>Pseudonocardiales</taxon>
        <taxon>Pseudonocardiaceae</taxon>
        <taxon>Pseudonocardia</taxon>
    </lineage>
</organism>
<dbReference type="InterPro" id="IPR036388">
    <property type="entry name" value="WH-like_DNA-bd_sf"/>
</dbReference>
<keyword evidence="6" id="KW-1185">Reference proteome</keyword>
<dbReference type="PRINTS" id="PR00598">
    <property type="entry name" value="HTHMARR"/>
</dbReference>
<protein>
    <submittedName>
        <fullName evidence="5">MarR family transcriptional regulator</fullName>
    </submittedName>
</protein>
<dbReference type="InterPro" id="IPR000835">
    <property type="entry name" value="HTH_MarR-typ"/>
</dbReference>
<dbReference type="RefSeq" id="WP_185058841.1">
    <property type="nucleotide sequence ID" value="NZ_BAABJP010000001.1"/>
</dbReference>
<dbReference type="SUPFAM" id="SSF46785">
    <property type="entry name" value="Winged helix' DNA-binding domain"/>
    <property type="match status" value="1"/>
</dbReference>
<dbReference type="EMBL" id="BAABJP010000001">
    <property type="protein sequence ID" value="GAA5146490.1"/>
    <property type="molecule type" value="Genomic_DNA"/>
</dbReference>
<evidence type="ECO:0000313" key="6">
    <source>
        <dbReference type="Proteomes" id="UP001428817"/>
    </source>
</evidence>
<reference evidence="6" key="1">
    <citation type="journal article" date="2019" name="Int. J. Syst. Evol. Microbiol.">
        <title>The Global Catalogue of Microorganisms (GCM) 10K type strain sequencing project: providing services to taxonomists for standard genome sequencing and annotation.</title>
        <authorList>
            <consortium name="The Broad Institute Genomics Platform"/>
            <consortium name="The Broad Institute Genome Sequencing Center for Infectious Disease"/>
            <person name="Wu L."/>
            <person name="Ma J."/>
        </authorList>
    </citation>
    <scope>NUCLEOTIDE SEQUENCE [LARGE SCALE GENOMIC DNA]</scope>
    <source>
        <strain evidence="6">JCM 18303</strain>
    </source>
</reference>
<evidence type="ECO:0000256" key="1">
    <source>
        <dbReference type="ARBA" id="ARBA00023015"/>
    </source>
</evidence>
<evidence type="ECO:0000313" key="5">
    <source>
        <dbReference type="EMBL" id="GAA5146490.1"/>
    </source>
</evidence>
<sequence>MALLPWNTQRESGAEHFQAVSALTHIHQLVANELTRVLRPHGLTQTAFQLMATLLISPDQRRPLGQLSRALLVHKTTVALAIEQLQERGLVIRQPHPTDRRTVLATLTEEGRQLVTRAGNDLAATRFGLDGVTDPVARQLTDVLDQVSQQMYHRAELPFASAR</sequence>
<evidence type="ECO:0000256" key="3">
    <source>
        <dbReference type="ARBA" id="ARBA00023163"/>
    </source>
</evidence>
<dbReference type="Proteomes" id="UP001428817">
    <property type="component" value="Unassembled WGS sequence"/>
</dbReference>
<dbReference type="InterPro" id="IPR036390">
    <property type="entry name" value="WH_DNA-bd_sf"/>
</dbReference>
<evidence type="ECO:0000256" key="2">
    <source>
        <dbReference type="ARBA" id="ARBA00023125"/>
    </source>
</evidence>
<keyword evidence="3" id="KW-0804">Transcription</keyword>
<keyword evidence="1" id="KW-0805">Transcription regulation</keyword>
<gene>
    <name evidence="5" type="ORF">GCM10023321_06050</name>
</gene>